<evidence type="ECO:0000313" key="5">
    <source>
        <dbReference type="Proteomes" id="UP001597139"/>
    </source>
</evidence>
<gene>
    <name evidence="4" type="ORF">ACFSAU_12430</name>
</gene>
<dbReference type="PANTHER" id="PTHR40763:SF5">
    <property type="entry name" value="MEMBRANE PROTEIN"/>
    <property type="match status" value="1"/>
</dbReference>
<dbReference type="Proteomes" id="UP001597139">
    <property type="component" value="Unassembled WGS sequence"/>
</dbReference>
<organism evidence="4 5">
    <name type="scientific">Halolamina litorea</name>
    <dbReference type="NCBI Taxonomy" id="1515593"/>
    <lineage>
        <taxon>Archaea</taxon>
        <taxon>Methanobacteriati</taxon>
        <taxon>Methanobacteriota</taxon>
        <taxon>Stenosarchaea group</taxon>
        <taxon>Halobacteria</taxon>
        <taxon>Halobacteriales</taxon>
        <taxon>Haloferacaceae</taxon>
    </lineage>
</organism>
<reference evidence="4 5" key="1">
    <citation type="journal article" date="2019" name="Int. J. Syst. Evol. Microbiol.">
        <title>The Global Catalogue of Microorganisms (GCM) 10K type strain sequencing project: providing services to taxonomists for standard genome sequencing and annotation.</title>
        <authorList>
            <consortium name="The Broad Institute Genomics Platform"/>
            <consortium name="The Broad Institute Genome Sequencing Center for Infectious Disease"/>
            <person name="Wu L."/>
            <person name="Ma J."/>
        </authorList>
    </citation>
    <scope>NUCLEOTIDE SEQUENCE [LARGE SCALE GENOMIC DNA]</scope>
    <source>
        <strain evidence="4 5">CGMCC 1.12859</strain>
    </source>
</reference>
<dbReference type="PANTHER" id="PTHR40763">
    <property type="entry name" value="MEMBRANE PROTEIN-RELATED"/>
    <property type="match status" value="1"/>
</dbReference>
<sequence>MANRTLSPQVVVGAVIVVLGVLLFLDSTGLYETGPLFRYAPSLFVLVGLYALVTSGFRNLIGPLALVLVAGGVQLVTLGIIEWASLAALWPIVVILFGLSLLAGRFTRGTPTTEQSVIETFSLFGGTDRRAVGDGFERANLTVLFGGTTLDLRDVTPASQPARVNVTALFGGVEIVVPRDWNVELDVLPVFGAAEDSRLRVDADHETVDLVVSGSVAFGGVEVKD</sequence>
<protein>
    <submittedName>
        <fullName evidence="4">LiaF domain-containing protein</fullName>
    </submittedName>
</protein>
<dbReference type="AlphaFoldDB" id="A0ABD6BT93"/>
<feature type="domain" description="Cell wall-active antibiotics response LiaF-like C-terminal" evidence="2">
    <location>
        <begin position="136"/>
        <end position="194"/>
    </location>
</feature>
<feature type="domain" description="LiaF transmembrane" evidence="3">
    <location>
        <begin position="11"/>
        <end position="106"/>
    </location>
</feature>
<keyword evidence="1" id="KW-1133">Transmembrane helix</keyword>
<dbReference type="Pfam" id="PF09922">
    <property type="entry name" value="LiaF-like_C"/>
    <property type="match status" value="1"/>
</dbReference>
<evidence type="ECO:0000259" key="2">
    <source>
        <dbReference type="Pfam" id="PF09922"/>
    </source>
</evidence>
<feature type="transmembrane region" description="Helical" evidence="1">
    <location>
        <begin position="87"/>
        <end position="106"/>
    </location>
</feature>
<feature type="transmembrane region" description="Helical" evidence="1">
    <location>
        <begin position="60"/>
        <end position="81"/>
    </location>
</feature>
<name>A0ABD6BT93_9EURY</name>
<evidence type="ECO:0000259" key="3">
    <source>
        <dbReference type="Pfam" id="PF22570"/>
    </source>
</evidence>
<dbReference type="EMBL" id="JBHUCZ010000010">
    <property type="protein sequence ID" value="MFD1568296.1"/>
    <property type="molecule type" value="Genomic_DNA"/>
</dbReference>
<evidence type="ECO:0000256" key="1">
    <source>
        <dbReference type="SAM" id="Phobius"/>
    </source>
</evidence>
<evidence type="ECO:0000313" key="4">
    <source>
        <dbReference type="EMBL" id="MFD1568296.1"/>
    </source>
</evidence>
<dbReference type="InterPro" id="IPR054331">
    <property type="entry name" value="LiaF_TM"/>
</dbReference>
<keyword evidence="1" id="KW-0812">Transmembrane</keyword>
<dbReference type="InterPro" id="IPR024425">
    <property type="entry name" value="LiaF-like_C"/>
</dbReference>
<dbReference type="RefSeq" id="WP_267647692.1">
    <property type="nucleotide sequence ID" value="NZ_JANHGR010000002.1"/>
</dbReference>
<accession>A0ABD6BT93</accession>
<keyword evidence="1" id="KW-0472">Membrane</keyword>
<comment type="caution">
    <text evidence="4">The sequence shown here is derived from an EMBL/GenBank/DDBJ whole genome shotgun (WGS) entry which is preliminary data.</text>
</comment>
<proteinExistence type="predicted"/>
<keyword evidence="5" id="KW-1185">Reference proteome</keyword>
<feature type="transmembrane region" description="Helical" evidence="1">
    <location>
        <begin position="36"/>
        <end position="53"/>
    </location>
</feature>
<feature type="transmembrane region" description="Helical" evidence="1">
    <location>
        <begin position="12"/>
        <end position="30"/>
    </location>
</feature>
<dbReference type="Pfam" id="PF22570">
    <property type="entry name" value="LiaF-TM"/>
    <property type="match status" value="1"/>
</dbReference>